<comment type="caution">
    <text evidence="1">The sequence shown here is derived from an EMBL/GenBank/DDBJ whole genome shotgun (WGS) entry which is preliminary data.</text>
</comment>
<reference evidence="1 2" key="1">
    <citation type="journal article" date="2023" name="Sci. Data">
        <title>Genome assembly of the Korean intertidal mud-creeper Batillaria attramentaria.</title>
        <authorList>
            <person name="Patra A.K."/>
            <person name="Ho P.T."/>
            <person name="Jun S."/>
            <person name="Lee S.J."/>
            <person name="Kim Y."/>
            <person name="Won Y.J."/>
        </authorList>
    </citation>
    <scope>NUCLEOTIDE SEQUENCE [LARGE SCALE GENOMIC DNA]</scope>
    <source>
        <strain evidence="1">Wonlab-2016</strain>
    </source>
</reference>
<proteinExistence type="predicted"/>
<protein>
    <submittedName>
        <fullName evidence="1">Uncharacterized protein</fullName>
    </submittedName>
</protein>
<keyword evidence="2" id="KW-1185">Reference proteome</keyword>
<gene>
    <name evidence="1" type="ORF">BaRGS_00020092</name>
</gene>
<accession>A0ABD0KN61</accession>
<name>A0ABD0KN61_9CAEN</name>
<sequence>MDATDVHIKTARAGCACRLGSVRARAGSGTLSVTISAATTHDVFGTPPALQYSHTPDYTWECVTTAPAHLSWPQRGYAEGLVGDQNLDFRIGSRSRVSCQAG</sequence>
<dbReference type="AlphaFoldDB" id="A0ABD0KN61"/>
<evidence type="ECO:0000313" key="2">
    <source>
        <dbReference type="Proteomes" id="UP001519460"/>
    </source>
</evidence>
<organism evidence="1 2">
    <name type="scientific">Batillaria attramentaria</name>
    <dbReference type="NCBI Taxonomy" id="370345"/>
    <lineage>
        <taxon>Eukaryota</taxon>
        <taxon>Metazoa</taxon>
        <taxon>Spiralia</taxon>
        <taxon>Lophotrochozoa</taxon>
        <taxon>Mollusca</taxon>
        <taxon>Gastropoda</taxon>
        <taxon>Caenogastropoda</taxon>
        <taxon>Sorbeoconcha</taxon>
        <taxon>Cerithioidea</taxon>
        <taxon>Batillariidae</taxon>
        <taxon>Batillaria</taxon>
    </lineage>
</organism>
<evidence type="ECO:0000313" key="1">
    <source>
        <dbReference type="EMBL" id="KAK7488639.1"/>
    </source>
</evidence>
<dbReference type="Proteomes" id="UP001519460">
    <property type="component" value="Unassembled WGS sequence"/>
</dbReference>
<dbReference type="EMBL" id="JACVVK020000148">
    <property type="protein sequence ID" value="KAK7488639.1"/>
    <property type="molecule type" value="Genomic_DNA"/>
</dbReference>